<gene>
    <name evidence="2" type="ORF">HHL17_16720</name>
</gene>
<dbReference type="PANTHER" id="PTHR24362:SF309">
    <property type="entry name" value="PROTEIN KINASE DOMAIN-CONTAINING PROTEIN"/>
    <property type="match status" value="1"/>
</dbReference>
<proteinExistence type="predicted"/>
<organism evidence="2 3">
    <name type="scientific">Chitinophaga fulva</name>
    <dbReference type="NCBI Taxonomy" id="2728842"/>
    <lineage>
        <taxon>Bacteria</taxon>
        <taxon>Pseudomonadati</taxon>
        <taxon>Bacteroidota</taxon>
        <taxon>Chitinophagia</taxon>
        <taxon>Chitinophagales</taxon>
        <taxon>Chitinophagaceae</taxon>
        <taxon>Chitinophaga</taxon>
    </lineage>
</organism>
<dbReference type="AlphaFoldDB" id="A0A848GPB6"/>
<name>A0A848GPB6_9BACT</name>
<evidence type="ECO:0000259" key="1">
    <source>
        <dbReference type="PROSITE" id="PS50011"/>
    </source>
</evidence>
<accession>A0A848GPB6</accession>
<dbReference type="Pfam" id="PF25816">
    <property type="entry name" value="RamC_N"/>
    <property type="match status" value="1"/>
</dbReference>
<dbReference type="InterPro" id="IPR011009">
    <property type="entry name" value="Kinase-like_dom_sf"/>
</dbReference>
<feature type="domain" description="Protein kinase" evidence="1">
    <location>
        <begin position="194"/>
        <end position="459"/>
    </location>
</feature>
<dbReference type="GO" id="GO:0005524">
    <property type="term" value="F:ATP binding"/>
    <property type="evidence" value="ECO:0007669"/>
    <property type="project" value="InterPro"/>
</dbReference>
<keyword evidence="3" id="KW-1185">Reference proteome</keyword>
<dbReference type="EMBL" id="JABBGC010000001">
    <property type="protein sequence ID" value="NML38852.1"/>
    <property type="molecule type" value="Genomic_DNA"/>
</dbReference>
<dbReference type="SMART" id="SM00220">
    <property type="entry name" value="S_TKc"/>
    <property type="match status" value="1"/>
</dbReference>
<protein>
    <submittedName>
        <fullName evidence="2">Protein kinase</fullName>
    </submittedName>
</protein>
<dbReference type="InterPro" id="IPR057929">
    <property type="entry name" value="RamC_N"/>
</dbReference>
<evidence type="ECO:0000313" key="3">
    <source>
        <dbReference type="Proteomes" id="UP000583266"/>
    </source>
</evidence>
<dbReference type="SUPFAM" id="SSF56112">
    <property type="entry name" value="Protein kinase-like (PK-like)"/>
    <property type="match status" value="1"/>
</dbReference>
<reference evidence="2 3" key="1">
    <citation type="submission" date="2020-04" db="EMBL/GenBank/DDBJ databases">
        <title>Chitinophaga sp. G-6-1-13 sp. nov., isolated from soil.</title>
        <authorList>
            <person name="Dahal R.H."/>
            <person name="Chaudhary D.K."/>
        </authorList>
    </citation>
    <scope>NUCLEOTIDE SEQUENCE [LARGE SCALE GENOMIC DNA]</scope>
    <source>
        <strain evidence="2 3">G-6-1-13</strain>
    </source>
</reference>
<dbReference type="Proteomes" id="UP000583266">
    <property type="component" value="Unassembled WGS sequence"/>
</dbReference>
<dbReference type="PANTHER" id="PTHR24362">
    <property type="entry name" value="SERINE/THREONINE-PROTEIN KINASE NEK"/>
    <property type="match status" value="1"/>
</dbReference>
<dbReference type="RefSeq" id="WP_169225819.1">
    <property type="nucleotide sequence ID" value="NZ_JABBGC010000001.1"/>
</dbReference>
<dbReference type="PROSITE" id="PS50011">
    <property type="entry name" value="PROTEIN_KINASE_DOM"/>
    <property type="match status" value="1"/>
</dbReference>
<dbReference type="Pfam" id="PF00069">
    <property type="entry name" value="Pkinase"/>
    <property type="match status" value="1"/>
</dbReference>
<evidence type="ECO:0000313" key="2">
    <source>
        <dbReference type="EMBL" id="NML38852.1"/>
    </source>
</evidence>
<comment type="caution">
    <text evidence="2">The sequence shown here is derived from an EMBL/GenBank/DDBJ whole genome shotgun (WGS) entry which is preliminary data.</text>
</comment>
<sequence length="462" mass="54078">MINELKETHNQNVDQQNGFHHLLDEMSIPYQEDEFYLNVGEIPGVDGWVLFLTMKTDCIDDLIKQVCPILYAAKVSFSLIKDRDIAGRKNDFLMGPDEVGKILVVFTIDEHTTKTLIGQLNEVTRGFRGPCVNNTIRIGQIIYVTRIKHVEKQDVNGNTFTEIRIDTPNVKKLPFYVEPKFRYWKTKRILKWRYVPLIMLNRSPKGDLLKSVDLKGLKFNWCFIKEGKYQMFEDRYGRTIKERLQWQAKALQELDGYIPIPKFIDYFEQGEDSYLVMEFLEGIDLYTTIEKLYQRRNWRDLQTDLQYQLLEYYLEVLEIMAKMHAAGYAHRDATAANFMILNSGEVYTIDLELSYNFRKEEPKRPFGLGVFGYVSPEQILHQNPSAKEDIYAMGALLLHVLTGKHPGTYLDKDGMVRISEVMKAVEEPAFLEIILRCFEESPQKRPELEELKQMVKKYVSKN</sequence>
<dbReference type="GO" id="GO:0004672">
    <property type="term" value="F:protein kinase activity"/>
    <property type="evidence" value="ECO:0007669"/>
    <property type="project" value="InterPro"/>
</dbReference>
<dbReference type="InterPro" id="IPR000719">
    <property type="entry name" value="Prot_kinase_dom"/>
</dbReference>
<keyword evidence="2" id="KW-0808">Transferase</keyword>
<dbReference type="Gene3D" id="1.10.510.10">
    <property type="entry name" value="Transferase(Phosphotransferase) domain 1"/>
    <property type="match status" value="1"/>
</dbReference>
<keyword evidence="2" id="KW-0418">Kinase</keyword>